<evidence type="ECO:0000313" key="2">
    <source>
        <dbReference type="EMBL" id="OAQ98394.1"/>
    </source>
</evidence>
<feature type="compositionally biased region" description="Basic residues" evidence="1">
    <location>
        <begin position="222"/>
        <end position="233"/>
    </location>
</feature>
<keyword evidence="3" id="KW-1185">Reference proteome</keyword>
<dbReference type="EMBL" id="LUKN01002887">
    <property type="protein sequence ID" value="OAQ98394.1"/>
    <property type="molecule type" value="Genomic_DNA"/>
</dbReference>
<dbReference type="Gene3D" id="1.10.1790.50">
    <property type="match status" value="1"/>
</dbReference>
<name>A0A179I7Y8_CORDF</name>
<reference evidence="2 3" key="1">
    <citation type="submission" date="2016-03" db="EMBL/GenBank/DDBJ databases">
        <title>Fine-scale spatial genetic structure of a fungal parasite of coffee scale insects.</title>
        <authorList>
            <person name="Jackson D."/>
            <person name="Zemenick K.A."/>
            <person name="Malloure B."/>
            <person name="Quandt C.A."/>
            <person name="James T.Y."/>
        </authorList>
    </citation>
    <scope>NUCLEOTIDE SEQUENCE [LARGE SCALE GENOMIC DNA]</scope>
    <source>
        <strain evidence="2 3">UM487</strain>
    </source>
</reference>
<comment type="caution">
    <text evidence="2">The sequence shown here is derived from an EMBL/GenBank/DDBJ whole genome shotgun (WGS) entry which is preliminary data.</text>
</comment>
<proteinExistence type="predicted"/>
<sequence>MHTPLASLARRFQAASPRTVRRLRLSRAFHSAKAALTTLDSKNSPTTRQIDIFIGDAGQSYIIFDKPVEATMAAAVELLAGSDQEKVPLKFFHGPRYFANSTASPIVSRHGASNTFGLSLDATAYPRITIEQDLPRQTETDVSSATLWLWGASHSITLDGTADRIWIRGPFTGKSPAIERSRGALEGHLPSQFSTQHFHSPHAPRHHPSLPHDRPGTASARPTRRARHPNAARHARDGNKRTALFAADMFLRLNGHRLQVPEDGNDGEPDKVLADAHFAVATGQWSAEDLGRHHASIAKPVKTGE</sequence>
<accession>A0A179I7Y8</accession>
<evidence type="ECO:0000256" key="1">
    <source>
        <dbReference type="SAM" id="MobiDB-lite"/>
    </source>
</evidence>
<evidence type="ECO:0008006" key="4">
    <source>
        <dbReference type="Google" id="ProtNLM"/>
    </source>
</evidence>
<dbReference type="OMA" id="TERIDIF"/>
<dbReference type="Proteomes" id="UP000243081">
    <property type="component" value="Unassembled WGS sequence"/>
</dbReference>
<dbReference type="OrthoDB" id="5330139at2759"/>
<feature type="region of interest" description="Disordered" evidence="1">
    <location>
        <begin position="192"/>
        <end position="239"/>
    </location>
</feature>
<evidence type="ECO:0000313" key="3">
    <source>
        <dbReference type="Proteomes" id="UP000243081"/>
    </source>
</evidence>
<protein>
    <recommendedName>
        <fullName evidence="4">Fido domain-containing protein</fullName>
    </recommendedName>
</protein>
<gene>
    <name evidence="2" type="ORF">LLEC1_04362</name>
</gene>
<dbReference type="AlphaFoldDB" id="A0A179I7Y8"/>
<organism evidence="2 3">
    <name type="scientific">Cordyceps confragosa</name>
    <name type="common">Lecanicillium lecanii</name>
    <dbReference type="NCBI Taxonomy" id="2714763"/>
    <lineage>
        <taxon>Eukaryota</taxon>
        <taxon>Fungi</taxon>
        <taxon>Dikarya</taxon>
        <taxon>Ascomycota</taxon>
        <taxon>Pezizomycotina</taxon>
        <taxon>Sordariomycetes</taxon>
        <taxon>Hypocreomycetidae</taxon>
        <taxon>Hypocreales</taxon>
        <taxon>Cordycipitaceae</taxon>
        <taxon>Akanthomyces</taxon>
    </lineage>
</organism>
<feature type="compositionally biased region" description="Basic residues" evidence="1">
    <location>
        <begin position="199"/>
        <end position="209"/>
    </location>
</feature>